<keyword evidence="5" id="KW-0521">NADP</keyword>
<accession>A0A0F6R1I3</accession>
<keyword evidence="4" id="KW-0554">One-carbon metabolism</keyword>
<evidence type="ECO:0000256" key="6">
    <source>
        <dbReference type="ARBA" id="ARBA00023002"/>
    </source>
</evidence>
<dbReference type="GO" id="GO:0050661">
    <property type="term" value="F:NADP binding"/>
    <property type="evidence" value="ECO:0007669"/>
    <property type="project" value="InterPro"/>
</dbReference>
<keyword evidence="9" id="KW-1185">Reference proteome</keyword>
<proteinExistence type="inferred from homology"/>
<comment type="similarity">
    <text evidence="2">Belongs to the dihydrofolate reductase family.</text>
</comment>
<name>A0A0F6R1I3_9CORY</name>
<dbReference type="GO" id="GO:0004146">
    <property type="term" value="F:dihydrofolate reductase activity"/>
    <property type="evidence" value="ECO:0007669"/>
    <property type="project" value="UniProtKB-EC"/>
</dbReference>
<dbReference type="EMBL" id="CP011312">
    <property type="protein sequence ID" value="AKE41865.1"/>
    <property type="molecule type" value="Genomic_DNA"/>
</dbReference>
<gene>
    <name evidence="8" type="primary">folA</name>
    <name evidence="8" type="ORF">UL82_08540</name>
</gene>
<evidence type="ECO:0000256" key="1">
    <source>
        <dbReference type="ARBA" id="ARBA00004903"/>
    </source>
</evidence>
<dbReference type="PROSITE" id="PS51330">
    <property type="entry name" value="DHFR_2"/>
    <property type="match status" value="1"/>
</dbReference>
<evidence type="ECO:0000256" key="3">
    <source>
        <dbReference type="ARBA" id="ARBA00012856"/>
    </source>
</evidence>
<dbReference type="GO" id="GO:0046654">
    <property type="term" value="P:tetrahydrofolate biosynthetic process"/>
    <property type="evidence" value="ECO:0007669"/>
    <property type="project" value="UniProtKB-UniPathway"/>
</dbReference>
<dbReference type="CDD" id="cd00209">
    <property type="entry name" value="DHFR"/>
    <property type="match status" value="1"/>
</dbReference>
<dbReference type="Pfam" id="PF00186">
    <property type="entry name" value="DHFR_1"/>
    <property type="match status" value="1"/>
</dbReference>
<evidence type="ECO:0000259" key="7">
    <source>
        <dbReference type="PROSITE" id="PS51330"/>
    </source>
</evidence>
<feature type="domain" description="DHFR" evidence="7">
    <location>
        <begin position="15"/>
        <end position="171"/>
    </location>
</feature>
<evidence type="ECO:0000256" key="4">
    <source>
        <dbReference type="ARBA" id="ARBA00022563"/>
    </source>
</evidence>
<dbReference type="Proteomes" id="UP000033457">
    <property type="component" value="Chromosome"/>
</dbReference>
<dbReference type="KEGG" id="cku:UL82_08540"/>
<comment type="pathway">
    <text evidence="1">Cofactor biosynthesis; tetrahydrofolate biosynthesis; 5,6,7,8-tetrahydrofolate from 7,8-dihydrofolate: step 1/1.</text>
</comment>
<protein>
    <recommendedName>
        <fullName evidence="3">dihydrofolate reductase</fullName>
        <ecNumber evidence="3">1.5.1.3</ecNumber>
    </recommendedName>
</protein>
<evidence type="ECO:0000313" key="8">
    <source>
        <dbReference type="EMBL" id="AKE41865.1"/>
    </source>
</evidence>
<keyword evidence="6 8" id="KW-0560">Oxidoreductase</keyword>
<dbReference type="SUPFAM" id="SSF53597">
    <property type="entry name" value="Dihydrofolate reductase-like"/>
    <property type="match status" value="1"/>
</dbReference>
<dbReference type="Gene3D" id="3.40.430.10">
    <property type="entry name" value="Dihydrofolate Reductase, subunit A"/>
    <property type="match status" value="1"/>
</dbReference>
<dbReference type="InterPro" id="IPR012259">
    <property type="entry name" value="DHFR"/>
</dbReference>
<evidence type="ECO:0000256" key="2">
    <source>
        <dbReference type="ARBA" id="ARBA00009539"/>
    </source>
</evidence>
<dbReference type="GO" id="GO:0046655">
    <property type="term" value="P:folic acid metabolic process"/>
    <property type="evidence" value="ECO:0007669"/>
    <property type="project" value="TreeGrafter"/>
</dbReference>
<dbReference type="PANTHER" id="PTHR48069">
    <property type="entry name" value="DIHYDROFOLATE REDUCTASE"/>
    <property type="match status" value="1"/>
</dbReference>
<dbReference type="InterPro" id="IPR001796">
    <property type="entry name" value="DHFR_dom"/>
</dbReference>
<dbReference type="InterPro" id="IPR024072">
    <property type="entry name" value="DHFR-like_dom_sf"/>
</dbReference>
<reference evidence="8 9" key="1">
    <citation type="journal article" date="2015" name="Genome Announc.">
        <title>Complete Genome Sequence of Corynebacterium kutscheri DSM 20755, a Corynebacterial Type Strain with Remarkably Low G+C Content of Chromosomal DNA.</title>
        <authorList>
            <person name="Ruckert C."/>
            <person name="Albersmeier A."/>
            <person name="Winkler A."/>
            <person name="Tauch A."/>
        </authorList>
    </citation>
    <scope>NUCLEOTIDE SEQUENCE [LARGE SCALE GENOMIC DNA]</scope>
    <source>
        <strain evidence="8 9">DSM 20755</strain>
    </source>
</reference>
<dbReference type="GO" id="GO:0006730">
    <property type="term" value="P:one-carbon metabolic process"/>
    <property type="evidence" value="ECO:0007669"/>
    <property type="project" value="UniProtKB-KW"/>
</dbReference>
<dbReference type="PRINTS" id="PR00070">
    <property type="entry name" value="DHFR"/>
</dbReference>
<evidence type="ECO:0000313" key="9">
    <source>
        <dbReference type="Proteomes" id="UP000033457"/>
    </source>
</evidence>
<dbReference type="GO" id="GO:0046452">
    <property type="term" value="P:dihydrofolate metabolic process"/>
    <property type="evidence" value="ECO:0007669"/>
    <property type="project" value="TreeGrafter"/>
</dbReference>
<dbReference type="EC" id="1.5.1.3" evidence="3"/>
<dbReference type="GO" id="GO:0005829">
    <property type="term" value="C:cytosol"/>
    <property type="evidence" value="ECO:0007669"/>
    <property type="project" value="TreeGrafter"/>
</dbReference>
<dbReference type="RefSeq" id="WP_232009465.1">
    <property type="nucleotide sequence ID" value="NZ_CP011312.1"/>
</dbReference>
<dbReference type="UniPathway" id="UPA00077">
    <property type="reaction ID" value="UER00158"/>
</dbReference>
<sequence length="173" mass="19293">MQHLDMTDTPIKRPGLKAIWAQSIDGIIGTGTDMPWHLPEDLQHFKETTSGHDVLMGRKTWESIPPRFRPLPGRRNIVLSSSPAGQWSQGAEVVTDYSNFDGWVIGGGSVYAATLALVQHIELTLIDLPLAHKLGEQAVYAPDIADFEVVSDSDWLVSQTGLRYKFQSLRRKQ</sequence>
<dbReference type="AlphaFoldDB" id="A0A0F6R1I3"/>
<dbReference type="HOGENOM" id="CLU_043966_5_0_11"/>
<dbReference type="STRING" id="35755.UL82_08540"/>
<dbReference type="PANTHER" id="PTHR48069:SF3">
    <property type="entry name" value="DIHYDROFOLATE REDUCTASE"/>
    <property type="match status" value="1"/>
</dbReference>
<organism evidence="8 9">
    <name type="scientific">Corynebacterium kutscheri</name>
    <dbReference type="NCBI Taxonomy" id="35755"/>
    <lineage>
        <taxon>Bacteria</taxon>
        <taxon>Bacillati</taxon>
        <taxon>Actinomycetota</taxon>
        <taxon>Actinomycetes</taxon>
        <taxon>Mycobacteriales</taxon>
        <taxon>Corynebacteriaceae</taxon>
        <taxon>Corynebacterium</taxon>
    </lineage>
</organism>
<evidence type="ECO:0000256" key="5">
    <source>
        <dbReference type="ARBA" id="ARBA00022857"/>
    </source>
</evidence>